<evidence type="ECO:0000256" key="3">
    <source>
        <dbReference type="ARBA" id="ARBA00023157"/>
    </source>
</evidence>
<dbReference type="PANTHER" id="PTHR42852:SF6">
    <property type="entry name" value="THIOL:DISULFIDE INTERCHANGE PROTEIN DSBE"/>
    <property type="match status" value="1"/>
</dbReference>
<keyword evidence="5" id="KW-0732">Signal</keyword>
<evidence type="ECO:0000256" key="1">
    <source>
        <dbReference type="ARBA" id="ARBA00004196"/>
    </source>
</evidence>
<keyword evidence="8" id="KW-1185">Reference proteome</keyword>
<dbReference type="OrthoDB" id="9794348at2"/>
<comment type="caution">
    <text evidence="7">The sequence shown here is derived from an EMBL/GenBank/DDBJ whole genome shotgun (WGS) entry which is preliminary data.</text>
</comment>
<sequence>MKKVFLLILTSLFGLSIYAQSSGQFVIEGSMTNDSLRFTQAPLKKLYLTRIVDGQESVIDSTTVRNKSFRFRAKAPQGLEMYFITGFDNGSVQFFAEPGKIKVLPFDARFPTVAKTSGTPNNEVLRSYKELNENFVKEVRANPHGKYSELPDSILNNEKLYMPYHRANYHASSLLYKTKVMKFVKEHLNSAATLHIIRYELFHNFTPKVMERHFLRAIPRHLYKQPMYIELVNQIKAANLAVGNPTPDIGGLTVEGKEIKLSDLKGKYVLLDFWASWCAPCRREFPVLREAAEYSEKTGNKFVIYSFSLDNKRKDWTTCIDKNKLKHSNWIHVSTLKGWGSEAVSLFNVTAVPKTVLINPEGKVIAFDLRGEEFLNKVKLIMDGIETYE</sequence>
<evidence type="ECO:0000313" key="7">
    <source>
        <dbReference type="EMBL" id="KGN78948.1"/>
    </source>
</evidence>
<keyword evidence="3" id="KW-1015">Disulfide bond</keyword>
<dbReference type="PANTHER" id="PTHR42852">
    <property type="entry name" value="THIOL:DISULFIDE INTERCHANGE PROTEIN DSBE"/>
    <property type="match status" value="1"/>
</dbReference>
<dbReference type="InterPro" id="IPR012336">
    <property type="entry name" value="Thioredoxin-like_fold"/>
</dbReference>
<dbReference type="PROSITE" id="PS00194">
    <property type="entry name" value="THIOREDOXIN_1"/>
    <property type="match status" value="1"/>
</dbReference>
<feature type="chain" id="PRO_5001956876" description="Thioredoxin domain-containing protein" evidence="5">
    <location>
        <begin position="22"/>
        <end position="389"/>
    </location>
</feature>
<dbReference type="InterPro" id="IPR017937">
    <property type="entry name" value="Thioredoxin_CS"/>
</dbReference>
<accession>A0A099WZH0</accession>
<dbReference type="GO" id="GO:0030313">
    <property type="term" value="C:cell envelope"/>
    <property type="evidence" value="ECO:0007669"/>
    <property type="project" value="UniProtKB-SubCell"/>
</dbReference>
<dbReference type="RefSeq" id="WP_036845581.1">
    <property type="nucleotide sequence ID" value="NZ_JQJD01000056.1"/>
</dbReference>
<dbReference type="InterPro" id="IPR050553">
    <property type="entry name" value="Thioredoxin_ResA/DsbE_sf"/>
</dbReference>
<evidence type="ECO:0000256" key="2">
    <source>
        <dbReference type="ARBA" id="ARBA00022748"/>
    </source>
</evidence>
<dbReference type="InterPro" id="IPR025380">
    <property type="entry name" value="DUF4369"/>
</dbReference>
<dbReference type="SUPFAM" id="SSF52833">
    <property type="entry name" value="Thioredoxin-like"/>
    <property type="match status" value="1"/>
</dbReference>
<feature type="signal peptide" evidence="5">
    <location>
        <begin position="1"/>
        <end position="21"/>
    </location>
</feature>
<dbReference type="InterPro" id="IPR013766">
    <property type="entry name" value="Thioredoxin_domain"/>
</dbReference>
<dbReference type="Pfam" id="PF13905">
    <property type="entry name" value="Thioredoxin_8"/>
    <property type="match status" value="1"/>
</dbReference>
<dbReference type="PROSITE" id="PS51352">
    <property type="entry name" value="THIOREDOXIN_2"/>
    <property type="match status" value="1"/>
</dbReference>
<organism evidence="7 8">
    <name type="scientific">Porphyromonas cangingivalis</name>
    <dbReference type="NCBI Taxonomy" id="36874"/>
    <lineage>
        <taxon>Bacteria</taxon>
        <taxon>Pseudomonadati</taxon>
        <taxon>Bacteroidota</taxon>
        <taxon>Bacteroidia</taxon>
        <taxon>Bacteroidales</taxon>
        <taxon>Porphyromonadaceae</taxon>
        <taxon>Porphyromonas</taxon>
    </lineage>
</organism>
<dbReference type="Gene3D" id="3.40.30.10">
    <property type="entry name" value="Glutaredoxin"/>
    <property type="match status" value="1"/>
</dbReference>
<feature type="domain" description="Thioredoxin" evidence="6">
    <location>
        <begin position="240"/>
        <end position="387"/>
    </location>
</feature>
<evidence type="ECO:0000259" key="6">
    <source>
        <dbReference type="PROSITE" id="PS51352"/>
    </source>
</evidence>
<reference evidence="7 8" key="1">
    <citation type="submission" date="2014-08" db="EMBL/GenBank/DDBJ databases">
        <title>Porphyromonas cangingivalis strain:COT-109_OH1386 Genome sequencing.</title>
        <authorList>
            <person name="Wallis C."/>
            <person name="Deusch O."/>
            <person name="O'Flynn C."/>
            <person name="Davis I."/>
            <person name="Jospin G."/>
            <person name="Darling A.E."/>
            <person name="Coil D.A."/>
            <person name="Alexiev A."/>
            <person name="Horsfall A."/>
            <person name="Kirkwood N."/>
            <person name="Harris S."/>
            <person name="Eisen J.A."/>
        </authorList>
    </citation>
    <scope>NUCLEOTIDE SEQUENCE [LARGE SCALE GENOMIC DNA]</scope>
    <source>
        <strain evidence="8">COT-109 OH1386</strain>
    </source>
</reference>
<dbReference type="InterPro" id="IPR036249">
    <property type="entry name" value="Thioredoxin-like_sf"/>
</dbReference>
<protein>
    <recommendedName>
        <fullName evidence="6">Thioredoxin domain-containing protein</fullName>
    </recommendedName>
</protein>
<keyword evidence="4" id="KW-0676">Redox-active center</keyword>
<proteinExistence type="predicted"/>
<gene>
    <name evidence="7" type="ORF">HQ35_08755</name>
</gene>
<dbReference type="STRING" id="36874.HQ34_03280"/>
<evidence type="ECO:0000313" key="8">
    <source>
        <dbReference type="Proteomes" id="UP000030125"/>
    </source>
</evidence>
<dbReference type="EMBL" id="JQJD01000056">
    <property type="protein sequence ID" value="KGN78948.1"/>
    <property type="molecule type" value="Genomic_DNA"/>
</dbReference>
<dbReference type="Pfam" id="PF14289">
    <property type="entry name" value="DUF4369"/>
    <property type="match status" value="1"/>
</dbReference>
<dbReference type="Proteomes" id="UP000030125">
    <property type="component" value="Unassembled WGS sequence"/>
</dbReference>
<keyword evidence="2" id="KW-0201">Cytochrome c-type biogenesis</keyword>
<dbReference type="CDD" id="cd02966">
    <property type="entry name" value="TlpA_like_family"/>
    <property type="match status" value="1"/>
</dbReference>
<comment type="subcellular location">
    <subcellularLocation>
        <location evidence="1">Cell envelope</location>
    </subcellularLocation>
</comment>
<evidence type="ECO:0000256" key="5">
    <source>
        <dbReference type="SAM" id="SignalP"/>
    </source>
</evidence>
<dbReference type="AlphaFoldDB" id="A0A099WZH0"/>
<evidence type="ECO:0000256" key="4">
    <source>
        <dbReference type="ARBA" id="ARBA00023284"/>
    </source>
</evidence>
<dbReference type="GO" id="GO:0017004">
    <property type="term" value="P:cytochrome complex assembly"/>
    <property type="evidence" value="ECO:0007669"/>
    <property type="project" value="UniProtKB-KW"/>
</dbReference>
<dbReference type="eggNOG" id="COG0526">
    <property type="taxonomic scope" value="Bacteria"/>
</dbReference>
<name>A0A099WZH0_PORCN</name>